<organism evidence="1">
    <name type="scientific">Arundo donax</name>
    <name type="common">Giant reed</name>
    <name type="synonym">Donax arundinaceus</name>
    <dbReference type="NCBI Taxonomy" id="35708"/>
    <lineage>
        <taxon>Eukaryota</taxon>
        <taxon>Viridiplantae</taxon>
        <taxon>Streptophyta</taxon>
        <taxon>Embryophyta</taxon>
        <taxon>Tracheophyta</taxon>
        <taxon>Spermatophyta</taxon>
        <taxon>Magnoliopsida</taxon>
        <taxon>Liliopsida</taxon>
        <taxon>Poales</taxon>
        <taxon>Poaceae</taxon>
        <taxon>PACMAD clade</taxon>
        <taxon>Arundinoideae</taxon>
        <taxon>Arundineae</taxon>
        <taxon>Arundo</taxon>
    </lineage>
</organism>
<accession>A0A0A9A8B0</accession>
<reference evidence="1" key="1">
    <citation type="submission" date="2014-09" db="EMBL/GenBank/DDBJ databases">
        <authorList>
            <person name="Magalhaes I.L.F."/>
            <person name="Oliveira U."/>
            <person name="Santos F.R."/>
            <person name="Vidigal T.H.D.A."/>
            <person name="Brescovit A.D."/>
            <person name="Santos A.J."/>
        </authorList>
    </citation>
    <scope>NUCLEOTIDE SEQUENCE</scope>
    <source>
        <tissue evidence="1">Shoot tissue taken approximately 20 cm above the soil surface</tissue>
    </source>
</reference>
<proteinExistence type="predicted"/>
<dbReference type="AlphaFoldDB" id="A0A0A9A8B0"/>
<evidence type="ECO:0000313" key="1">
    <source>
        <dbReference type="EMBL" id="JAD45225.1"/>
    </source>
</evidence>
<protein>
    <submittedName>
        <fullName evidence="1">Uncharacterized protein</fullName>
    </submittedName>
</protein>
<reference evidence="1" key="2">
    <citation type="journal article" date="2015" name="Data Brief">
        <title>Shoot transcriptome of the giant reed, Arundo donax.</title>
        <authorList>
            <person name="Barrero R.A."/>
            <person name="Guerrero F.D."/>
            <person name="Moolhuijzen P."/>
            <person name="Goolsby J.A."/>
            <person name="Tidwell J."/>
            <person name="Bellgard S.E."/>
            <person name="Bellgard M.I."/>
        </authorList>
    </citation>
    <scope>NUCLEOTIDE SEQUENCE</scope>
    <source>
        <tissue evidence="1">Shoot tissue taken approximately 20 cm above the soil surface</tissue>
    </source>
</reference>
<dbReference type="EMBL" id="GBRH01252670">
    <property type="protein sequence ID" value="JAD45225.1"/>
    <property type="molecule type" value="Transcribed_RNA"/>
</dbReference>
<sequence>MTTKHFIVTAMLETPTTSYRKRQKEKGAPRLHIGFSRTCL</sequence>
<name>A0A0A9A8B0_ARUDO</name>